<dbReference type="GO" id="GO:0006508">
    <property type="term" value="P:proteolysis"/>
    <property type="evidence" value="ECO:0007669"/>
    <property type="project" value="InterPro"/>
</dbReference>
<gene>
    <name evidence="2" type="ORF">CMV24_10490</name>
    <name evidence="3" type="ORF">CXG47_10195</name>
</gene>
<evidence type="ECO:0000313" key="3">
    <source>
        <dbReference type="EMBL" id="PLV15195.1"/>
    </source>
</evidence>
<organism evidence="2 4">
    <name type="scientific">Pseudomonas plecoglossicida</name>
    <dbReference type="NCBI Taxonomy" id="70775"/>
    <lineage>
        <taxon>Bacteria</taxon>
        <taxon>Pseudomonadati</taxon>
        <taxon>Pseudomonadota</taxon>
        <taxon>Gammaproteobacteria</taxon>
        <taxon>Pseudomonadales</taxon>
        <taxon>Pseudomonadaceae</taxon>
        <taxon>Pseudomonas</taxon>
    </lineage>
</organism>
<dbReference type="Pfam" id="PF00112">
    <property type="entry name" value="Peptidase_C1"/>
    <property type="match status" value="1"/>
</dbReference>
<dbReference type="AlphaFoldDB" id="A0A2A3M6Q7"/>
<dbReference type="Gene3D" id="3.90.70.10">
    <property type="entry name" value="Cysteine proteinases"/>
    <property type="match status" value="1"/>
</dbReference>
<dbReference type="InterPro" id="IPR038765">
    <property type="entry name" value="Papain-like_cys_pep_sf"/>
</dbReference>
<evidence type="ECO:0000259" key="1">
    <source>
        <dbReference type="Pfam" id="PF00112"/>
    </source>
</evidence>
<dbReference type="EMBL" id="NTME01000008">
    <property type="protein sequence ID" value="PBJ95733.1"/>
    <property type="molecule type" value="Genomic_DNA"/>
</dbReference>
<dbReference type="GO" id="GO:0008234">
    <property type="term" value="F:cysteine-type peptidase activity"/>
    <property type="evidence" value="ECO:0007669"/>
    <property type="project" value="InterPro"/>
</dbReference>
<dbReference type="CDD" id="cd02619">
    <property type="entry name" value="Peptidase_C1"/>
    <property type="match status" value="1"/>
</dbReference>
<protein>
    <recommendedName>
        <fullName evidence="1">Peptidase C1A papain C-terminal domain-containing protein</fullName>
    </recommendedName>
</protein>
<comment type="caution">
    <text evidence="2">The sequence shown here is derived from an EMBL/GenBank/DDBJ whole genome shotgun (WGS) entry which is preliminary data.</text>
</comment>
<dbReference type="Proteomes" id="UP000218102">
    <property type="component" value="Unassembled WGS sequence"/>
</dbReference>
<dbReference type="EMBL" id="PJCJ01000004">
    <property type="protein sequence ID" value="PLV15195.1"/>
    <property type="molecule type" value="Genomic_DNA"/>
</dbReference>
<sequence>MQVGSDRRGSEFVITVECLVDKQPVVAKNQGNRPTCLAFAVTDLNRSFVDEDLGPEYFYRATLSRIPGWKPGDGLQIPAAIEASQLGHPKEREYPYQADEPQVPLEALPEDLALHGRPIKFFAADVGHLIGSMQAMVPMGLALKLTLDFYQPVDGVIPFSPTVLPGAMMHAVVAVGLGYDEGSQPWFLIRNTWGEAWGLNGHAWISAAYIESHAACAFGVEHGSSDSR</sequence>
<dbReference type="SUPFAM" id="SSF54001">
    <property type="entry name" value="Cysteine proteinases"/>
    <property type="match status" value="1"/>
</dbReference>
<evidence type="ECO:0000313" key="2">
    <source>
        <dbReference type="EMBL" id="PBJ95733.1"/>
    </source>
</evidence>
<reference evidence="3 5" key="2">
    <citation type="submission" date="2017-12" db="EMBL/GenBank/DDBJ databases">
        <title>Detection of the carbapenemase gene blaVIM-5 in members of the Pseudomonas putida group isolated from polluted Nigerian wetlands.</title>
        <authorList>
            <person name="Adelowo O."/>
            <person name="Vollmers J."/>
            <person name="Maeusezahl I."/>
            <person name="Kaster A.-K."/>
            <person name="Mueller J.A."/>
        </authorList>
    </citation>
    <scope>NUCLEOTIDE SEQUENCE [LARGE SCALE GENOMIC DNA]</scope>
    <source>
        <strain evidence="3 5">MR69</strain>
    </source>
</reference>
<accession>A0A2A3M6Q7</accession>
<name>A0A2A3M6Q7_PSEDL</name>
<evidence type="ECO:0000313" key="4">
    <source>
        <dbReference type="Proteomes" id="UP000218102"/>
    </source>
</evidence>
<dbReference type="InterPro" id="IPR000668">
    <property type="entry name" value="Peptidase_C1A_C"/>
</dbReference>
<dbReference type="Proteomes" id="UP000234744">
    <property type="component" value="Unassembled WGS sequence"/>
</dbReference>
<feature type="domain" description="Peptidase C1A papain C-terminal" evidence="1">
    <location>
        <begin position="86"/>
        <end position="208"/>
    </location>
</feature>
<evidence type="ECO:0000313" key="5">
    <source>
        <dbReference type="Proteomes" id="UP000234744"/>
    </source>
</evidence>
<keyword evidence="5" id="KW-1185">Reference proteome</keyword>
<reference evidence="2 4" key="1">
    <citation type="submission" date="2017-09" db="EMBL/GenBank/DDBJ databases">
        <authorList>
            <person name="Ehlers B."/>
            <person name="Leendertz F.H."/>
        </authorList>
    </citation>
    <scope>NUCLEOTIDE SEQUENCE [LARGE SCALE GENOMIC DNA]</scope>
    <source>
        <strain evidence="2 4">DJ-1</strain>
    </source>
</reference>
<proteinExistence type="predicted"/>